<evidence type="ECO:0000256" key="5">
    <source>
        <dbReference type="ARBA" id="ARBA00023136"/>
    </source>
</evidence>
<dbReference type="GO" id="GO:0005765">
    <property type="term" value="C:lysosomal membrane"/>
    <property type="evidence" value="ECO:0007669"/>
    <property type="project" value="UniProtKB-SubCell"/>
</dbReference>
<dbReference type="InterPro" id="IPR026156">
    <property type="entry name" value="FNIP_fam"/>
</dbReference>
<dbReference type="Pfam" id="PF14638">
    <property type="entry name" value="FNIP_C"/>
    <property type="match status" value="1"/>
</dbReference>
<proteinExistence type="inferred from homology"/>
<feature type="region of interest" description="Disordered" evidence="7">
    <location>
        <begin position="592"/>
        <end position="615"/>
    </location>
</feature>
<keyword evidence="5" id="KW-0472">Membrane</keyword>
<gene>
    <name evidence="9" type="ORF">BaRGS_00037851</name>
</gene>
<comment type="similarity">
    <text evidence="3">Belongs to the FNIP family.</text>
</comment>
<feature type="region of interest" description="Disordered" evidence="7">
    <location>
        <begin position="156"/>
        <end position="196"/>
    </location>
</feature>
<evidence type="ECO:0000256" key="3">
    <source>
        <dbReference type="ARBA" id="ARBA00007541"/>
    </source>
</evidence>
<keyword evidence="4" id="KW-0963">Cytoplasm</keyword>
<feature type="domain" description="UDENN FNIP1/2-type" evidence="8">
    <location>
        <begin position="37"/>
        <end position="1016"/>
    </location>
</feature>
<dbReference type="InterPro" id="IPR028086">
    <property type="entry name" value="FNIP_C_dom"/>
</dbReference>
<reference evidence="9 10" key="1">
    <citation type="journal article" date="2023" name="Sci. Data">
        <title>Genome assembly of the Korean intertidal mud-creeper Batillaria attramentaria.</title>
        <authorList>
            <person name="Patra A.K."/>
            <person name="Ho P.T."/>
            <person name="Jun S."/>
            <person name="Lee S.J."/>
            <person name="Kim Y."/>
            <person name="Won Y.J."/>
        </authorList>
    </citation>
    <scope>NUCLEOTIDE SEQUENCE [LARGE SCALE GENOMIC DNA]</scope>
    <source>
        <strain evidence="9">Wonlab-2016</strain>
    </source>
</reference>
<keyword evidence="10" id="KW-1185">Reference proteome</keyword>
<dbReference type="InterPro" id="IPR028084">
    <property type="entry name" value="FNIP_N_dom"/>
</dbReference>
<dbReference type="Proteomes" id="UP001519460">
    <property type="component" value="Unassembled WGS sequence"/>
</dbReference>
<evidence type="ECO:0000256" key="2">
    <source>
        <dbReference type="ARBA" id="ARBA00004656"/>
    </source>
</evidence>
<feature type="compositionally biased region" description="Polar residues" evidence="7">
    <location>
        <begin position="175"/>
        <end position="196"/>
    </location>
</feature>
<evidence type="ECO:0000313" key="10">
    <source>
        <dbReference type="Proteomes" id="UP001519460"/>
    </source>
</evidence>
<evidence type="ECO:0000256" key="4">
    <source>
        <dbReference type="ARBA" id="ARBA00022490"/>
    </source>
</evidence>
<dbReference type="PRINTS" id="PR02073">
    <property type="entry name" value="FOLLICULNIP1"/>
</dbReference>
<evidence type="ECO:0000259" key="8">
    <source>
        <dbReference type="PROSITE" id="PS51836"/>
    </source>
</evidence>
<comment type="caution">
    <text evidence="9">The sequence shown here is derived from an EMBL/GenBank/DDBJ whole genome shotgun (WGS) entry which is preliminary data.</text>
</comment>
<sequence>MALLQRLFQNRRNARQYNGSYGGQGEPSNVNLPVPKLDKSKIRLLIIGDTDKGRVPYFDSNAIHRIEEKQTDQQKKLFKSAAKLVPGCRHAKDGDATTVKNGVKYQFQRVGGDVKLLEEMMFGAVPMTYKGSTLKVHHIRSPPQLMVTKVFYPQKPKPESVSDLDSDSSSLPSSYTDQMASGDFSTPQRKMKSSQVTSIPVDVPLVHENLLDSMDDDSGLASLTSSGSFQSLFPSPSNNSASSYNSLHRRWMRSQTTSLLQRRWDSQETLNSPDSSQTHLPEKRKQIKLAIGILFTTGNEQDTEEQKLFQSFFFAHMALIEGHVERLRSTVEKAIFTGRNMVPSIYEALDKFRDALYDLYMAPRLREPVWLSMMSLGSYRYVLCERFVHEFMALAAKYDNKSTKFFVSTLLSAVLTYHLAWVATVTPGDGTPSKTYLDKHSAKWIDTLAKTHPYNPLWAQLGDLYGAIGYPLKVARTVVVGRKADIVKKFLYVLSYFIRCSDVHEAPYVNCLPSILDGQWWEATTPVTLRGVSVEEGSPFSPMEANPPGPFKSEGVLSPKRTVNFEMHDLHYEGDMHRTHSEMNVSCHRGADAEHSDAHVDLSHSQPDRTEADNRSTECRVLAVGIVEDSRVESIPHLQRSMDSLNRYDSLPPESDSAYASLNPDSLGVDSKLDSNTKRPLSVLAQQLAADRESNTNLEQQKLKMSEVRKQFLSGGSSISMYDEYYDGVTETKTIDMVSEEQRVVKHPLACSAATSSTSSKGEVWSGETGSSQQKVSVSRQNSVDTKPHVSRPTSLNPARCRSVTPTELERRRHLSSTSSVDMDTFDPLLHCQETSMPELKTQGEQSSIEAYDQNFGRSLLAGYSDHYMSDFVLHGTSDTSFRQKLLQDLQATMQHSILDEPVAESVCIIADTDNWTVEVANTRLLEMCSSGTMPWTTSQLVASLIESVLDLHRLKMSAEFCIMHLEDRLQEMYFKSLMLAEYIKGVQQHNQHQLTQMLGFDASDLPLLLAIAGTHTPNLALGV</sequence>
<feature type="region of interest" description="Disordered" evidence="7">
    <location>
        <begin position="756"/>
        <end position="820"/>
    </location>
</feature>
<evidence type="ECO:0000256" key="1">
    <source>
        <dbReference type="ARBA" id="ARBA00004496"/>
    </source>
</evidence>
<name>A0ABD0J7Q1_9CAEN</name>
<dbReference type="PANTHER" id="PTHR21634:SF9">
    <property type="entry name" value="RE13835P"/>
    <property type="match status" value="1"/>
</dbReference>
<accession>A0ABD0J7Q1</accession>
<evidence type="ECO:0000256" key="6">
    <source>
        <dbReference type="ARBA" id="ARBA00023228"/>
    </source>
</evidence>
<dbReference type="PANTHER" id="PTHR21634">
    <property type="entry name" value="RE13835P"/>
    <property type="match status" value="1"/>
</dbReference>
<dbReference type="Pfam" id="PF14637">
    <property type="entry name" value="FNIP_M"/>
    <property type="match status" value="1"/>
</dbReference>
<dbReference type="PROSITE" id="PS51836">
    <property type="entry name" value="DENN_FNIP12"/>
    <property type="match status" value="1"/>
</dbReference>
<dbReference type="AlphaFoldDB" id="A0ABD0J7Q1"/>
<dbReference type="Pfam" id="PF14636">
    <property type="entry name" value="FNIP_N"/>
    <property type="match status" value="1"/>
</dbReference>
<evidence type="ECO:0000313" key="9">
    <source>
        <dbReference type="EMBL" id="KAK7464612.1"/>
    </source>
</evidence>
<dbReference type="InterPro" id="IPR028085">
    <property type="entry name" value="FNIP_mid_dom"/>
</dbReference>
<dbReference type="InterPro" id="IPR037545">
    <property type="entry name" value="DENN_FNIP1/2"/>
</dbReference>
<keyword evidence="6" id="KW-0458">Lysosome</keyword>
<evidence type="ECO:0000256" key="7">
    <source>
        <dbReference type="SAM" id="MobiDB-lite"/>
    </source>
</evidence>
<dbReference type="EMBL" id="JACVVK020000583">
    <property type="protein sequence ID" value="KAK7464612.1"/>
    <property type="molecule type" value="Genomic_DNA"/>
</dbReference>
<comment type="subcellular location">
    <subcellularLocation>
        <location evidence="1">Cytoplasm</location>
    </subcellularLocation>
    <subcellularLocation>
        <location evidence="2">Lysosome membrane</location>
    </subcellularLocation>
</comment>
<feature type="region of interest" description="Disordered" evidence="7">
    <location>
        <begin position="262"/>
        <end position="281"/>
    </location>
</feature>
<feature type="compositionally biased region" description="Polar residues" evidence="7">
    <location>
        <begin position="768"/>
        <end position="785"/>
    </location>
</feature>
<protein>
    <recommendedName>
        <fullName evidence="8">UDENN FNIP1/2-type domain-containing protein</fullName>
    </recommendedName>
</protein>
<organism evidence="9 10">
    <name type="scientific">Batillaria attramentaria</name>
    <dbReference type="NCBI Taxonomy" id="370345"/>
    <lineage>
        <taxon>Eukaryota</taxon>
        <taxon>Metazoa</taxon>
        <taxon>Spiralia</taxon>
        <taxon>Lophotrochozoa</taxon>
        <taxon>Mollusca</taxon>
        <taxon>Gastropoda</taxon>
        <taxon>Caenogastropoda</taxon>
        <taxon>Sorbeoconcha</taxon>
        <taxon>Cerithioidea</taxon>
        <taxon>Batillariidae</taxon>
        <taxon>Batillaria</taxon>
    </lineage>
</organism>
<feature type="compositionally biased region" description="Polar residues" evidence="7">
    <location>
        <begin position="267"/>
        <end position="279"/>
    </location>
</feature>
<feature type="compositionally biased region" description="Low complexity" evidence="7">
    <location>
        <begin position="161"/>
        <end position="174"/>
    </location>
</feature>